<evidence type="ECO:0000313" key="12">
    <source>
        <dbReference type="EMBL" id="EED93367.1"/>
    </source>
</evidence>
<dbReference type="InterPro" id="IPR020103">
    <property type="entry name" value="PsdUridine_synth_cat_dom_sf"/>
</dbReference>
<keyword evidence="7" id="KW-0539">Nucleus</keyword>
<dbReference type="FunCoup" id="B8BZK0">
    <property type="interactions" value="181"/>
</dbReference>
<dbReference type="GO" id="GO:0031119">
    <property type="term" value="P:tRNA pseudouridine synthesis"/>
    <property type="evidence" value="ECO:0000318"/>
    <property type="project" value="GO_Central"/>
</dbReference>
<dbReference type="GO" id="GO:0009982">
    <property type="term" value="F:pseudouridine synthase activity"/>
    <property type="evidence" value="ECO:0000318"/>
    <property type="project" value="GO_Central"/>
</dbReference>
<dbReference type="FunFam" id="3.30.70.580:FF:000002">
    <property type="entry name" value="tRNA pseudouridine synthase"/>
    <property type="match status" value="1"/>
</dbReference>
<dbReference type="InParanoid" id="B8BZK0"/>
<evidence type="ECO:0000256" key="3">
    <source>
        <dbReference type="ARBA" id="ARBA00009375"/>
    </source>
</evidence>
<evidence type="ECO:0000256" key="4">
    <source>
        <dbReference type="ARBA" id="ARBA00022664"/>
    </source>
</evidence>
<gene>
    <name evidence="12" type="ORF">THAPSDRAFT_33985</name>
</gene>
<feature type="active site" description="Nucleophile" evidence="9">
    <location>
        <position position="56"/>
    </location>
</feature>
<dbReference type="InterPro" id="IPR001406">
    <property type="entry name" value="PsdUridine_synth_TruA"/>
</dbReference>
<dbReference type="KEGG" id="tps:THAPSDRAFT_33985"/>
<comment type="catalytic activity">
    <reaction evidence="8">
        <text>a uridine in tRNA = a pseudouridine in tRNA</text>
        <dbReference type="Rhea" id="RHEA:54572"/>
        <dbReference type="Rhea" id="RHEA-COMP:13339"/>
        <dbReference type="Rhea" id="RHEA-COMP:13934"/>
        <dbReference type="ChEBI" id="CHEBI:65314"/>
        <dbReference type="ChEBI" id="CHEBI:65315"/>
    </reaction>
</comment>
<dbReference type="RefSeq" id="XP_002289830.1">
    <property type="nucleotide sequence ID" value="XM_002289794.1"/>
</dbReference>
<dbReference type="EMBL" id="CM000641">
    <property type="protein sequence ID" value="EED93367.1"/>
    <property type="molecule type" value="Genomic_DNA"/>
</dbReference>
<evidence type="ECO:0000256" key="10">
    <source>
        <dbReference type="PIRSR" id="PIRSR641708-2"/>
    </source>
</evidence>
<dbReference type="STRING" id="35128.B8BZK0"/>
<evidence type="ECO:0000256" key="9">
    <source>
        <dbReference type="PIRSR" id="PIRSR641708-1"/>
    </source>
</evidence>
<feature type="non-terminal residue" evidence="12">
    <location>
        <position position="323"/>
    </location>
</feature>
<dbReference type="InterPro" id="IPR041708">
    <property type="entry name" value="PUS1/PUS2-like"/>
</dbReference>
<organism evidence="12 13">
    <name type="scientific">Thalassiosira pseudonana</name>
    <name type="common">Marine diatom</name>
    <name type="synonym">Cyclotella nana</name>
    <dbReference type="NCBI Taxonomy" id="35128"/>
    <lineage>
        <taxon>Eukaryota</taxon>
        <taxon>Sar</taxon>
        <taxon>Stramenopiles</taxon>
        <taxon>Ochrophyta</taxon>
        <taxon>Bacillariophyta</taxon>
        <taxon>Coscinodiscophyceae</taxon>
        <taxon>Thalassiosirophycidae</taxon>
        <taxon>Thalassiosirales</taxon>
        <taxon>Thalassiosiraceae</taxon>
        <taxon>Thalassiosira</taxon>
    </lineage>
</organism>
<evidence type="ECO:0000256" key="7">
    <source>
        <dbReference type="ARBA" id="ARBA00023242"/>
    </source>
</evidence>
<dbReference type="PaxDb" id="35128-Thaps33985"/>
<name>B8BZK0_THAPS</name>
<accession>B8BZK0</accession>
<feature type="binding site" evidence="10">
    <location>
        <position position="123"/>
    </location>
    <ligand>
        <name>substrate</name>
    </ligand>
</feature>
<evidence type="ECO:0000256" key="5">
    <source>
        <dbReference type="ARBA" id="ARBA00022694"/>
    </source>
</evidence>
<dbReference type="GO" id="GO:0003723">
    <property type="term" value="F:RNA binding"/>
    <property type="evidence" value="ECO:0007669"/>
    <property type="project" value="InterPro"/>
</dbReference>
<reference evidence="12 13" key="1">
    <citation type="journal article" date="2004" name="Science">
        <title>The genome of the diatom Thalassiosira pseudonana: ecology, evolution, and metabolism.</title>
        <authorList>
            <person name="Armbrust E.V."/>
            <person name="Berges J.A."/>
            <person name="Bowler C."/>
            <person name="Green B.R."/>
            <person name="Martinez D."/>
            <person name="Putnam N.H."/>
            <person name="Zhou S."/>
            <person name="Allen A.E."/>
            <person name="Apt K.E."/>
            <person name="Bechner M."/>
            <person name="Brzezinski M.A."/>
            <person name="Chaal B.K."/>
            <person name="Chiovitti A."/>
            <person name="Davis A.K."/>
            <person name="Demarest M.S."/>
            <person name="Detter J.C."/>
            <person name="Glavina T."/>
            <person name="Goodstein D."/>
            <person name="Hadi M.Z."/>
            <person name="Hellsten U."/>
            <person name="Hildebrand M."/>
            <person name="Jenkins B.D."/>
            <person name="Jurka J."/>
            <person name="Kapitonov V.V."/>
            <person name="Kroger N."/>
            <person name="Lau W.W."/>
            <person name="Lane T.W."/>
            <person name="Larimer F.W."/>
            <person name="Lippmeier J.C."/>
            <person name="Lucas S."/>
            <person name="Medina M."/>
            <person name="Montsant A."/>
            <person name="Obornik M."/>
            <person name="Parker M.S."/>
            <person name="Palenik B."/>
            <person name="Pazour G.J."/>
            <person name="Richardson P.M."/>
            <person name="Rynearson T.A."/>
            <person name="Saito M.A."/>
            <person name="Schwartz D.C."/>
            <person name="Thamatrakoln K."/>
            <person name="Valentin K."/>
            <person name="Vardi A."/>
            <person name="Wilkerson F.P."/>
            <person name="Rokhsar D.S."/>
        </authorList>
    </citation>
    <scope>NUCLEOTIDE SEQUENCE [LARGE SCALE GENOMIC DNA]</scope>
    <source>
        <strain evidence="12 13">CCMP1335</strain>
    </source>
</reference>
<dbReference type="GeneID" id="7448794"/>
<comment type="catalytic activity">
    <reaction evidence="1">
        <text>a uridine in mRNA = a pseudouridine in mRNA</text>
        <dbReference type="Rhea" id="RHEA:56644"/>
        <dbReference type="Rhea" id="RHEA-COMP:14658"/>
        <dbReference type="Rhea" id="RHEA-COMP:14659"/>
        <dbReference type="ChEBI" id="CHEBI:65314"/>
        <dbReference type="ChEBI" id="CHEBI:65315"/>
    </reaction>
</comment>
<keyword evidence="5" id="KW-0819">tRNA processing</keyword>
<dbReference type="GO" id="GO:0005634">
    <property type="term" value="C:nucleus"/>
    <property type="evidence" value="ECO:0000318"/>
    <property type="project" value="GO_Central"/>
</dbReference>
<keyword evidence="4" id="KW-0507">mRNA processing</keyword>
<dbReference type="PANTHER" id="PTHR11142">
    <property type="entry name" value="PSEUDOURIDYLATE SYNTHASE"/>
    <property type="match status" value="1"/>
</dbReference>
<feature type="non-terminal residue" evidence="12">
    <location>
        <position position="1"/>
    </location>
</feature>
<dbReference type="InterPro" id="IPR020095">
    <property type="entry name" value="PsdUridine_synth_TruA_C"/>
</dbReference>
<dbReference type="CDD" id="cd02568">
    <property type="entry name" value="PseudoU_synth_PUS1_PUS2"/>
    <property type="match status" value="1"/>
</dbReference>
<feature type="domain" description="Pseudouridine synthase I TruA alpha/beta" evidence="11">
    <location>
        <begin position="203"/>
        <end position="306"/>
    </location>
</feature>
<dbReference type="GO" id="GO:1990481">
    <property type="term" value="P:mRNA pseudouridine synthesis"/>
    <property type="evidence" value="ECO:0000318"/>
    <property type="project" value="GO_Central"/>
</dbReference>
<dbReference type="FunFam" id="3.30.70.660:FF:000002">
    <property type="entry name" value="tRNA pseudouridine synthase"/>
    <property type="match status" value="1"/>
</dbReference>
<evidence type="ECO:0000256" key="2">
    <source>
        <dbReference type="ARBA" id="ARBA00004123"/>
    </source>
</evidence>
<evidence type="ECO:0000256" key="6">
    <source>
        <dbReference type="ARBA" id="ARBA00023235"/>
    </source>
</evidence>
<sequence>ILVSFLGTNYSGFQINSTQHTLQAAIELGLFKAGLISPSNFGWPSKYSWSNSARTDKGVHAAAQVVSMKGEMIFHSDTVSIEDQLNAMREKVNEHLPNDIRVLDIERVTRAFCARTNRDKVRYQYMVPSFMFSSREEICCAFGNIGETAIEDAKSRAKITPMEASNIVQDAVTDEVMQQARGKLIGYRVNDDQMERLRSGLKVFEGTHTFHNYTRRLGSDNASASRYIISFAPLDPIVVDGTEWIPVQIVGQSFLLNQIRKMISAAVDLARGTVTHEQIQQSLKKGSRMKVNVAPAQGLFLDRSYFELYNKQKSNALNHDPRP</sequence>
<dbReference type="GO" id="GO:0006397">
    <property type="term" value="P:mRNA processing"/>
    <property type="evidence" value="ECO:0007669"/>
    <property type="project" value="UniProtKB-KW"/>
</dbReference>
<dbReference type="HOGENOM" id="CLU_021971_3_0_1"/>
<comment type="subcellular location">
    <subcellularLocation>
        <location evidence="2">Nucleus</location>
    </subcellularLocation>
</comment>
<dbReference type="Gene3D" id="3.30.70.660">
    <property type="entry name" value="Pseudouridine synthase I, catalytic domain, C-terminal subdomain"/>
    <property type="match status" value="1"/>
</dbReference>
<dbReference type="SUPFAM" id="SSF55120">
    <property type="entry name" value="Pseudouridine synthase"/>
    <property type="match status" value="1"/>
</dbReference>
<dbReference type="NCBIfam" id="TIGR00071">
    <property type="entry name" value="hisT_truA"/>
    <property type="match status" value="1"/>
</dbReference>
<keyword evidence="6" id="KW-0413">Isomerase</keyword>
<evidence type="ECO:0000313" key="13">
    <source>
        <dbReference type="Proteomes" id="UP000001449"/>
    </source>
</evidence>
<evidence type="ECO:0000259" key="11">
    <source>
        <dbReference type="Pfam" id="PF01416"/>
    </source>
</evidence>
<dbReference type="eggNOG" id="KOG2553">
    <property type="taxonomic scope" value="Eukaryota"/>
</dbReference>
<dbReference type="InterPro" id="IPR020094">
    <property type="entry name" value="TruA/RsuA/RluB/E/F_N"/>
</dbReference>
<evidence type="ECO:0000256" key="8">
    <source>
        <dbReference type="ARBA" id="ARBA00036943"/>
    </source>
</evidence>
<dbReference type="InterPro" id="IPR020097">
    <property type="entry name" value="PsdUridine_synth_TruA_a/b_dom"/>
</dbReference>
<dbReference type="PANTHER" id="PTHR11142:SF4">
    <property type="entry name" value="PSEUDOURIDYLATE SYNTHASE 1 HOMOLOG"/>
    <property type="match status" value="1"/>
</dbReference>
<keyword evidence="13" id="KW-1185">Reference proteome</keyword>
<dbReference type="OMA" id="CDARTYT"/>
<proteinExistence type="inferred from homology"/>
<comment type="similarity">
    <text evidence="3">Belongs to the tRNA pseudouridine synthase TruA family.</text>
</comment>
<evidence type="ECO:0000256" key="1">
    <source>
        <dbReference type="ARBA" id="ARBA00001166"/>
    </source>
</evidence>
<dbReference type="Pfam" id="PF01416">
    <property type="entry name" value="PseudoU_synth_1"/>
    <property type="match status" value="1"/>
</dbReference>
<protein>
    <recommendedName>
        <fullName evidence="11">Pseudouridine synthase I TruA alpha/beta domain-containing protein</fullName>
    </recommendedName>
</protein>
<dbReference type="AlphaFoldDB" id="B8BZK0"/>
<dbReference type="Gene3D" id="3.30.70.580">
    <property type="entry name" value="Pseudouridine synthase I, catalytic domain, N-terminal subdomain"/>
    <property type="match status" value="1"/>
</dbReference>
<dbReference type="Proteomes" id="UP000001449">
    <property type="component" value="Chromosome 4"/>
</dbReference>
<reference evidence="12 13" key="2">
    <citation type="journal article" date="2008" name="Nature">
        <title>The Phaeodactylum genome reveals the evolutionary history of diatom genomes.</title>
        <authorList>
            <person name="Bowler C."/>
            <person name="Allen A.E."/>
            <person name="Badger J.H."/>
            <person name="Grimwood J."/>
            <person name="Jabbari K."/>
            <person name="Kuo A."/>
            <person name="Maheswari U."/>
            <person name="Martens C."/>
            <person name="Maumus F."/>
            <person name="Otillar R.P."/>
            <person name="Rayko E."/>
            <person name="Salamov A."/>
            <person name="Vandepoele K."/>
            <person name="Beszteri B."/>
            <person name="Gruber A."/>
            <person name="Heijde M."/>
            <person name="Katinka M."/>
            <person name="Mock T."/>
            <person name="Valentin K."/>
            <person name="Verret F."/>
            <person name="Berges J.A."/>
            <person name="Brownlee C."/>
            <person name="Cadoret J.P."/>
            <person name="Chiovitti A."/>
            <person name="Choi C.J."/>
            <person name="Coesel S."/>
            <person name="De Martino A."/>
            <person name="Detter J.C."/>
            <person name="Durkin C."/>
            <person name="Falciatore A."/>
            <person name="Fournet J."/>
            <person name="Haruta M."/>
            <person name="Huysman M.J."/>
            <person name="Jenkins B.D."/>
            <person name="Jiroutova K."/>
            <person name="Jorgensen R.E."/>
            <person name="Joubert Y."/>
            <person name="Kaplan A."/>
            <person name="Kroger N."/>
            <person name="Kroth P.G."/>
            <person name="La Roche J."/>
            <person name="Lindquist E."/>
            <person name="Lommer M."/>
            <person name="Martin-Jezequel V."/>
            <person name="Lopez P.J."/>
            <person name="Lucas S."/>
            <person name="Mangogna M."/>
            <person name="McGinnis K."/>
            <person name="Medlin L.K."/>
            <person name="Montsant A."/>
            <person name="Oudot-Le Secq M.P."/>
            <person name="Napoli C."/>
            <person name="Obornik M."/>
            <person name="Parker M.S."/>
            <person name="Petit J.L."/>
            <person name="Porcel B.M."/>
            <person name="Poulsen N."/>
            <person name="Robison M."/>
            <person name="Rychlewski L."/>
            <person name="Rynearson T.A."/>
            <person name="Schmutz J."/>
            <person name="Shapiro H."/>
            <person name="Siaut M."/>
            <person name="Stanley M."/>
            <person name="Sussman M.R."/>
            <person name="Taylor A.R."/>
            <person name="Vardi A."/>
            <person name="von Dassow P."/>
            <person name="Vyverman W."/>
            <person name="Willis A."/>
            <person name="Wyrwicz L.S."/>
            <person name="Rokhsar D.S."/>
            <person name="Weissenbach J."/>
            <person name="Armbrust E.V."/>
            <person name="Green B.R."/>
            <person name="Van de Peer Y."/>
            <person name="Grigoriev I.V."/>
        </authorList>
    </citation>
    <scope>NUCLEOTIDE SEQUENCE [LARGE SCALE GENOMIC DNA]</scope>
    <source>
        <strain evidence="12 13">CCMP1335</strain>
    </source>
</reference>